<dbReference type="RefSeq" id="WP_187483577.1">
    <property type="nucleotide sequence ID" value="NZ_CP060695.1"/>
</dbReference>
<sequence>MKIKDLVGTFSIIGSNQNDEENFYKGTLNLSLDSNNRIVAKWLINKSQEQFGTGFFKDNILVINFNYQGDENTIYKGVVVYRCISKDILDGFWSEKYGNPLFLGEERCFRIKEETTLLN</sequence>
<keyword evidence="2" id="KW-1185">Reference proteome</keyword>
<name>A0A7G9LDK2_9FLAO</name>
<dbReference type="EMBL" id="CP060695">
    <property type="protein sequence ID" value="QNM86701.1"/>
    <property type="molecule type" value="Genomic_DNA"/>
</dbReference>
<dbReference type="KEGG" id="ppec:H9W90_06170"/>
<gene>
    <name evidence="1" type="ORF">H9W90_06170</name>
</gene>
<evidence type="ECO:0000313" key="1">
    <source>
        <dbReference type="EMBL" id="QNM86701.1"/>
    </source>
</evidence>
<accession>A0A7G9LDK2</accession>
<protein>
    <submittedName>
        <fullName evidence="1">Uncharacterized protein</fullName>
    </submittedName>
</protein>
<dbReference type="Proteomes" id="UP000515808">
    <property type="component" value="Chromosome"/>
</dbReference>
<proteinExistence type="predicted"/>
<organism evidence="1 2">
    <name type="scientific">Polaribacter pectinis</name>
    <dbReference type="NCBI Taxonomy" id="2738844"/>
    <lineage>
        <taxon>Bacteria</taxon>
        <taxon>Pseudomonadati</taxon>
        <taxon>Bacteroidota</taxon>
        <taxon>Flavobacteriia</taxon>
        <taxon>Flavobacteriales</taxon>
        <taxon>Flavobacteriaceae</taxon>
    </lineage>
</organism>
<dbReference type="AlphaFoldDB" id="A0A7G9LDK2"/>
<reference evidence="1 2" key="1">
    <citation type="submission" date="2020-08" db="EMBL/GenBank/DDBJ databases">
        <title>Polaribacter sp. L12M9 isolated from gut of the Korean scallop.</title>
        <authorList>
            <person name="Jeong Y.S."/>
        </authorList>
    </citation>
    <scope>NUCLEOTIDE SEQUENCE [LARGE SCALE GENOMIC DNA]</scope>
    <source>
        <strain evidence="1 2">L12M9</strain>
    </source>
</reference>
<evidence type="ECO:0000313" key="2">
    <source>
        <dbReference type="Proteomes" id="UP000515808"/>
    </source>
</evidence>